<dbReference type="InterPro" id="IPR039425">
    <property type="entry name" value="RNA_pol_sigma-70-like"/>
</dbReference>
<dbReference type="PANTHER" id="PTHR43133">
    <property type="entry name" value="RNA POLYMERASE ECF-TYPE SIGMA FACTO"/>
    <property type="match status" value="1"/>
</dbReference>
<dbReference type="SUPFAM" id="SSF88659">
    <property type="entry name" value="Sigma3 and sigma4 domains of RNA polymerase sigma factors"/>
    <property type="match status" value="1"/>
</dbReference>
<dbReference type="SMART" id="SM00421">
    <property type="entry name" value="HTH_LUXR"/>
    <property type="match status" value="1"/>
</dbReference>
<dbReference type="InterPro" id="IPR036388">
    <property type="entry name" value="WH-like_DNA-bd_sf"/>
</dbReference>
<dbReference type="AlphaFoldDB" id="A0A4Q7NB25"/>
<comment type="similarity">
    <text evidence="1">Belongs to the sigma-70 factor family. ECF subfamily.</text>
</comment>
<name>A0A4Q7NB25_9ACTN</name>
<reference evidence="7 8" key="1">
    <citation type="submission" date="2019-02" db="EMBL/GenBank/DDBJ databases">
        <title>Genomic Encyclopedia of Type Strains, Phase IV (KMG-IV): sequencing the most valuable type-strain genomes for metagenomic binning, comparative biology and taxonomic classification.</title>
        <authorList>
            <person name="Goeker M."/>
        </authorList>
    </citation>
    <scope>NUCLEOTIDE SEQUENCE [LARGE SCALE GENOMIC DNA]</scope>
    <source>
        <strain evidence="7 8">DSM 45622</strain>
    </source>
</reference>
<evidence type="ECO:0000256" key="3">
    <source>
        <dbReference type="ARBA" id="ARBA00023082"/>
    </source>
</evidence>
<protein>
    <submittedName>
        <fullName evidence="7">RNA polymerase sigma-70 factor (Sigma-E family)</fullName>
    </submittedName>
</protein>
<evidence type="ECO:0000256" key="2">
    <source>
        <dbReference type="ARBA" id="ARBA00023015"/>
    </source>
</evidence>
<dbReference type="InterPro" id="IPR013325">
    <property type="entry name" value="RNA_pol_sigma_r2"/>
</dbReference>
<evidence type="ECO:0000256" key="1">
    <source>
        <dbReference type="ARBA" id="ARBA00010641"/>
    </source>
</evidence>
<evidence type="ECO:0000313" key="7">
    <source>
        <dbReference type="EMBL" id="RZS79379.1"/>
    </source>
</evidence>
<dbReference type="Proteomes" id="UP000293638">
    <property type="component" value="Unassembled WGS sequence"/>
</dbReference>
<evidence type="ECO:0000313" key="8">
    <source>
        <dbReference type="Proteomes" id="UP000293638"/>
    </source>
</evidence>
<dbReference type="InterPro" id="IPR014284">
    <property type="entry name" value="RNA_pol_sigma-70_dom"/>
</dbReference>
<dbReference type="OrthoDB" id="3692620at2"/>
<dbReference type="Pfam" id="PF04542">
    <property type="entry name" value="Sigma70_r2"/>
    <property type="match status" value="1"/>
</dbReference>
<accession>A0A4Q7NB25</accession>
<feature type="domain" description="HTH luxR-type" evidence="6">
    <location>
        <begin position="108"/>
        <end position="166"/>
    </location>
</feature>
<gene>
    <name evidence="7" type="ORF">EV189_3731</name>
</gene>
<dbReference type="EMBL" id="SGXD01000006">
    <property type="protein sequence ID" value="RZS79379.1"/>
    <property type="molecule type" value="Genomic_DNA"/>
</dbReference>
<dbReference type="PANTHER" id="PTHR43133:SF50">
    <property type="entry name" value="ECF RNA POLYMERASE SIGMA FACTOR SIGM"/>
    <property type="match status" value="1"/>
</dbReference>
<dbReference type="GO" id="GO:0016987">
    <property type="term" value="F:sigma factor activity"/>
    <property type="evidence" value="ECO:0007669"/>
    <property type="project" value="UniProtKB-KW"/>
</dbReference>
<keyword evidence="4" id="KW-0238">DNA-binding</keyword>
<dbReference type="Gene3D" id="1.10.10.10">
    <property type="entry name" value="Winged helix-like DNA-binding domain superfamily/Winged helix DNA-binding domain"/>
    <property type="match status" value="1"/>
</dbReference>
<evidence type="ECO:0000256" key="5">
    <source>
        <dbReference type="ARBA" id="ARBA00023163"/>
    </source>
</evidence>
<dbReference type="InterPro" id="IPR000792">
    <property type="entry name" value="Tscrpt_reg_LuxR_C"/>
</dbReference>
<dbReference type="SUPFAM" id="SSF88946">
    <property type="entry name" value="Sigma2 domain of RNA polymerase sigma factors"/>
    <property type="match status" value="1"/>
</dbReference>
<evidence type="ECO:0000256" key="4">
    <source>
        <dbReference type="ARBA" id="ARBA00023125"/>
    </source>
</evidence>
<keyword evidence="2" id="KW-0805">Transcription regulation</keyword>
<dbReference type="GO" id="GO:0006352">
    <property type="term" value="P:DNA-templated transcription initiation"/>
    <property type="evidence" value="ECO:0007669"/>
    <property type="project" value="InterPro"/>
</dbReference>
<dbReference type="InterPro" id="IPR013249">
    <property type="entry name" value="RNA_pol_sigma70_r4_t2"/>
</dbReference>
<dbReference type="RefSeq" id="WP_130494466.1">
    <property type="nucleotide sequence ID" value="NZ_SGXD01000006.1"/>
</dbReference>
<dbReference type="InterPro" id="IPR007627">
    <property type="entry name" value="RNA_pol_sigma70_r2"/>
</dbReference>
<keyword evidence="8" id="KW-1185">Reference proteome</keyword>
<dbReference type="Pfam" id="PF08281">
    <property type="entry name" value="Sigma70_r4_2"/>
    <property type="match status" value="1"/>
</dbReference>
<dbReference type="InterPro" id="IPR013324">
    <property type="entry name" value="RNA_pol_sigma_r3/r4-like"/>
</dbReference>
<keyword evidence="5" id="KW-0804">Transcription</keyword>
<dbReference type="Gene3D" id="1.10.1740.10">
    <property type="match status" value="1"/>
</dbReference>
<dbReference type="GO" id="GO:0003677">
    <property type="term" value="F:DNA binding"/>
    <property type="evidence" value="ECO:0007669"/>
    <property type="project" value="UniProtKB-KW"/>
</dbReference>
<evidence type="ECO:0000259" key="6">
    <source>
        <dbReference type="SMART" id="SM00421"/>
    </source>
</evidence>
<organism evidence="7 8">
    <name type="scientific">Motilibacter rhizosphaerae</name>
    <dbReference type="NCBI Taxonomy" id="598652"/>
    <lineage>
        <taxon>Bacteria</taxon>
        <taxon>Bacillati</taxon>
        <taxon>Actinomycetota</taxon>
        <taxon>Actinomycetes</taxon>
        <taxon>Motilibacterales</taxon>
        <taxon>Motilibacteraceae</taxon>
        <taxon>Motilibacter</taxon>
    </lineage>
</organism>
<dbReference type="NCBIfam" id="TIGR02983">
    <property type="entry name" value="SigE-fam_strep"/>
    <property type="match status" value="1"/>
</dbReference>
<dbReference type="NCBIfam" id="TIGR02937">
    <property type="entry name" value="sigma70-ECF"/>
    <property type="match status" value="1"/>
</dbReference>
<proteinExistence type="inferred from homology"/>
<comment type="caution">
    <text evidence="7">The sequence shown here is derived from an EMBL/GenBank/DDBJ whole genome shotgun (WGS) entry which is preliminary data.</text>
</comment>
<dbReference type="InterPro" id="IPR014325">
    <property type="entry name" value="RNA_pol_sigma-E_actinobac"/>
</dbReference>
<dbReference type="CDD" id="cd06171">
    <property type="entry name" value="Sigma70_r4"/>
    <property type="match status" value="1"/>
</dbReference>
<keyword evidence="3" id="KW-0731">Sigma factor</keyword>
<sequence length="167" mass="18790">MRQPPERDEEFVAFVAATSQRLLHVAWLVCGDRHRAEDLVQTALAGTYRHWGRVRQQDAYAYARRAVLNANISWWRRLARERFVEPPELPGPDEAERSDVRESLRASLLALTARERAVVVLRYLEDLSEEQTAAELDIARGTVKSTASRALAKLRADAGAAALAEGR</sequence>